<dbReference type="Proteomes" id="UP001501599">
    <property type="component" value="Unassembled WGS sequence"/>
</dbReference>
<organism evidence="1 2">
    <name type="scientific">Agrococcus versicolor</name>
    <dbReference type="NCBI Taxonomy" id="501482"/>
    <lineage>
        <taxon>Bacteria</taxon>
        <taxon>Bacillati</taxon>
        <taxon>Actinomycetota</taxon>
        <taxon>Actinomycetes</taxon>
        <taxon>Micrococcales</taxon>
        <taxon>Microbacteriaceae</taxon>
        <taxon>Agrococcus</taxon>
    </lineage>
</organism>
<keyword evidence="2" id="KW-1185">Reference proteome</keyword>
<accession>A0ABN3AZ37</accession>
<gene>
    <name evidence="1" type="ORF">GCM10009846_29680</name>
</gene>
<sequence length="146" mass="16384">MQTVTGHIASIAAAFDPPESDPKVQAIVEGVDERPERSTYSGPPIEYLHYRSVGVSLMFERSKLDTVFVYALDDDGFTPYGDPTGFIDGIDFATSSREDVRAVLGEPYRAEDFGLFRIQDERVVHVTYDEGLIWKISVMSRDVSER</sequence>
<name>A0ABN3AZ37_9MICO</name>
<dbReference type="EMBL" id="BAAAQT010000008">
    <property type="protein sequence ID" value="GAA2176326.1"/>
    <property type="molecule type" value="Genomic_DNA"/>
</dbReference>
<comment type="caution">
    <text evidence="1">The sequence shown here is derived from an EMBL/GenBank/DDBJ whole genome shotgun (WGS) entry which is preliminary data.</text>
</comment>
<evidence type="ECO:0008006" key="3">
    <source>
        <dbReference type="Google" id="ProtNLM"/>
    </source>
</evidence>
<evidence type="ECO:0000313" key="1">
    <source>
        <dbReference type="EMBL" id="GAA2176326.1"/>
    </source>
</evidence>
<reference evidence="1 2" key="1">
    <citation type="journal article" date="2019" name="Int. J. Syst. Evol. Microbiol.">
        <title>The Global Catalogue of Microorganisms (GCM) 10K type strain sequencing project: providing services to taxonomists for standard genome sequencing and annotation.</title>
        <authorList>
            <consortium name="The Broad Institute Genomics Platform"/>
            <consortium name="The Broad Institute Genome Sequencing Center for Infectious Disease"/>
            <person name="Wu L."/>
            <person name="Ma J."/>
        </authorList>
    </citation>
    <scope>NUCLEOTIDE SEQUENCE [LARGE SCALE GENOMIC DNA]</scope>
    <source>
        <strain evidence="1 2">JCM 16026</strain>
    </source>
</reference>
<protein>
    <recommendedName>
        <fullName evidence="3">Halobacterial output domain-containing protein</fullName>
    </recommendedName>
</protein>
<proteinExistence type="predicted"/>
<evidence type="ECO:0000313" key="2">
    <source>
        <dbReference type="Proteomes" id="UP001501599"/>
    </source>
</evidence>